<dbReference type="Proteomes" id="UP001151760">
    <property type="component" value="Unassembled WGS sequence"/>
</dbReference>
<accession>A0ABQ5A122</accession>
<keyword evidence="2" id="KW-1185">Reference proteome</keyword>
<name>A0ABQ5A122_9ASTR</name>
<organism evidence="1 2">
    <name type="scientific">Tanacetum coccineum</name>
    <dbReference type="NCBI Taxonomy" id="301880"/>
    <lineage>
        <taxon>Eukaryota</taxon>
        <taxon>Viridiplantae</taxon>
        <taxon>Streptophyta</taxon>
        <taxon>Embryophyta</taxon>
        <taxon>Tracheophyta</taxon>
        <taxon>Spermatophyta</taxon>
        <taxon>Magnoliopsida</taxon>
        <taxon>eudicotyledons</taxon>
        <taxon>Gunneridae</taxon>
        <taxon>Pentapetalae</taxon>
        <taxon>asterids</taxon>
        <taxon>campanulids</taxon>
        <taxon>Asterales</taxon>
        <taxon>Asteraceae</taxon>
        <taxon>Asteroideae</taxon>
        <taxon>Anthemideae</taxon>
        <taxon>Anthemidinae</taxon>
        <taxon>Tanacetum</taxon>
    </lineage>
</organism>
<reference evidence="1" key="1">
    <citation type="journal article" date="2022" name="Int. J. Mol. Sci.">
        <title>Draft Genome of Tanacetum Coccineum: Genomic Comparison of Closely Related Tanacetum-Family Plants.</title>
        <authorList>
            <person name="Yamashiro T."/>
            <person name="Shiraishi A."/>
            <person name="Nakayama K."/>
            <person name="Satake H."/>
        </authorList>
    </citation>
    <scope>NUCLEOTIDE SEQUENCE</scope>
</reference>
<protein>
    <submittedName>
        <fullName evidence="1">Uncharacterized protein</fullName>
    </submittedName>
</protein>
<dbReference type="EMBL" id="BQNB010011758">
    <property type="protein sequence ID" value="GJS94782.1"/>
    <property type="molecule type" value="Genomic_DNA"/>
</dbReference>
<proteinExistence type="predicted"/>
<reference evidence="1" key="2">
    <citation type="submission" date="2022-01" db="EMBL/GenBank/DDBJ databases">
        <authorList>
            <person name="Yamashiro T."/>
            <person name="Shiraishi A."/>
            <person name="Satake H."/>
            <person name="Nakayama K."/>
        </authorList>
    </citation>
    <scope>NUCLEOTIDE SEQUENCE</scope>
</reference>
<comment type="caution">
    <text evidence="1">The sequence shown here is derived from an EMBL/GenBank/DDBJ whole genome shotgun (WGS) entry which is preliminary data.</text>
</comment>
<gene>
    <name evidence="1" type="ORF">Tco_0801750</name>
</gene>
<evidence type="ECO:0000313" key="2">
    <source>
        <dbReference type="Proteomes" id="UP001151760"/>
    </source>
</evidence>
<sequence>MKPHNKTPYELLVGRPPNLDFMRPFECLVTILNTLDHLGKFEGKADEGFLVGYFVNSKPFRLFDIDLLTKSMSYEPVTAGNKTNDDVDMSLLMMLERRMMFSIQQKTMIKMVMRRMLEIKKKLLENNLIKKLKDCAAGQSFDNNDLPTNPLMPDLEVSTGIFRGAYDDEDVGAEADLQNLETTMNVSPIPTTRIHIRHLSFLGHFRIEMHLVL</sequence>
<evidence type="ECO:0000313" key="1">
    <source>
        <dbReference type="EMBL" id="GJS94782.1"/>
    </source>
</evidence>